<dbReference type="AlphaFoldDB" id="A0A444X0H6"/>
<accession>A0A444X0H6</accession>
<keyword evidence="4" id="KW-1185">Reference proteome</keyword>
<comment type="caution">
    <text evidence="3">The sequence shown here is derived from an EMBL/GenBank/DDBJ whole genome shotgun (WGS) entry which is preliminary data.</text>
</comment>
<keyword evidence="1" id="KW-0175">Coiled coil</keyword>
<evidence type="ECO:0000256" key="1">
    <source>
        <dbReference type="SAM" id="Coils"/>
    </source>
</evidence>
<feature type="compositionally biased region" description="Acidic residues" evidence="2">
    <location>
        <begin position="71"/>
        <end position="83"/>
    </location>
</feature>
<feature type="compositionally biased region" description="Polar residues" evidence="2">
    <location>
        <begin position="16"/>
        <end position="27"/>
    </location>
</feature>
<reference evidence="3 4" key="1">
    <citation type="submission" date="2019-01" db="EMBL/GenBank/DDBJ databases">
        <title>Sequencing of cultivated peanut Arachis hypogaea provides insights into genome evolution and oil improvement.</title>
        <authorList>
            <person name="Chen X."/>
        </authorList>
    </citation>
    <scope>NUCLEOTIDE SEQUENCE [LARGE SCALE GENOMIC DNA]</scope>
    <source>
        <strain evidence="4">cv. Fuhuasheng</strain>
        <tissue evidence="3">Leaves</tissue>
    </source>
</reference>
<organism evidence="3 4">
    <name type="scientific">Arachis hypogaea</name>
    <name type="common">Peanut</name>
    <dbReference type="NCBI Taxonomy" id="3818"/>
    <lineage>
        <taxon>Eukaryota</taxon>
        <taxon>Viridiplantae</taxon>
        <taxon>Streptophyta</taxon>
        <taxon>Embryophyta</taxon>
        <taxon>Tracheophyta</taxon>
        <taxon>Spermatophyta</taxon>
        <taxon>Magnoliopsida</taxon>
        <taxon>eudicotyledons</taxon>
        <taxon>Gunneridae</taxon>
        <taxon>Pentapetalae</taxon>
        <taxon>rosids</taxon>
        <taxon>fabids</taxon>
        <taxon>Fabales</taxon>
        <taxon>Fabaceae</taxon>
        <taxon>Papilionoideae</taxon>
        <taxon>50 kb inversion clade</taxon>
        <taxon>dalbergioids sensu lato</taxon>
        <taxon>Dalbergieae</taxon>
        <taxon>Pterocarpus clade</taxon>
        <taxon>Arachis</taxon>
    </lineage>
</organism>
<feature type="region of interest" description="Disordered" evidence="2">
    <location>
        <begin position="13"/>
        <end position="83"/>
    </location>
</feature>
<evidence type="ECO:0000313" key="3">
    <source>
        <dbReference type="EMBL" id="RYQ83197.1"/>
    </source>
</evidence>
<evidence type="ECO:0000256" key="2">
    <source>
        <dbReference type="SAM" id="MobiDB-lite"/>
    </source>
</evidence>
<sequence>MLRKSQYRCILDAGTADNTQHINAQTSRKNRSFRPPRIETWLAPSTQKDPGEASAQCTETEHAAEPAQISSDDEDYDPEADEVDSLDDHVDNLYAKKEVVCHNKSNGRKGTDYWSVVVSGNDNATKPCNLFLRRWRHKNDEIERHGGYESWKTMDNALKEYVYDTIKEKKQQRRISSREMFIMTHKKGDGSYMNDVARVVGEHLGRVRGLGFGPCPTEIIINTTQQSNSGVQIEEYHRVTTELKATTSEQKAEITELKAAAAEHKVEIAEEKAKRQTMENLVKYIIQHQGDTLPPEIDAHLKSLGSGEK</sequence>
<dbReference type="EMBL" id="SDMP01000020">
    <property type="protein sequence ID" value="RYQ83197.1"/>
    <property type="molecule type" value="Genomic_DNA"/>
</dbReference>
<feature type="coiled-coil region" evidence="1">
    <location>
        <begin position="252"/>
        <end position="281"/>
    </location>
</feature>
<proteinExistence type="predicted"/>
<gene>
    <name evidence="3" type="ORF">Ahy_B10g101832</name>
</gene>
<protein>
    <submittedName>
        <fullName evidence="3">Uncharacterized protein</fullName>
    </submittedName>
</protein>
<dbReference type="Proteomes" id="UP000289738">
    <property type="component" value="Chromosome B10"/>
</dbReference>
<name>A0A444X0H6_ARAHY</name>
<evidence type="ECO:0000313" key="4">
    <source>
        <dbReference type="Proteomes" id="UP000289738"/>
    </source>
</evidence>